<dbReference type="GO" id="GO:0070411">
    <property type="term" value="F:I-SMAD binding"/>
    <property type="evidence" value="ECO:0007669"/>
    <property type="project" value="TreeGrafter"/>
</dbReference>
<dbReference type="PANTHER" id="PTHR13703">
    <property type="entry name" value="SMAD"/>
    <property type="match status" value="1"/>
</dbReference>
<name>A0A1I7UNE6_9PELO</name>
<evidence type="ECO:0000256" key="2">
    <source>
        <dbReference type="ARBA" id="ARBA00023163"/>
    </source>
</evidence>
<proteinExistence type="predicted"/>
<feature type="domain" description="MH2" evidence="4">
    <location>
        <begin position="149"/>
        <end position="354"/>
    </location>
</feature>
<dbReference type="GO" id="GO:0000981">
    <property type="term" value="F:DNA-binding transcription factor activity, RNA polymerase II-specific"/>
    <property type="evidence" value="ECO:0007669"/>
    <property type="project" value="TreeGrafter"/>
</dbReference>
<keyword evidence="5" id="KW-1185">Reference proteome</keyword>
<evidence type="ECO:0000256" key="1">
    <source>
        <dbReference type="ARBA" id="ARBA00023015"/>
    </source>
</evidence>
<evidence type="ECO:0000259" key="4">
    <source>
        <dbReference type="PROSITE" id="PS51076"/>
    </source>
</evidence>
<dbReference type="InterPro" id="IPR008984">
    <property type="entry name" value="SMAD_FHA_dom_sf"/>
</dbReference>
<dbReference type="GO" id="GO:0000978">
    <property type="term" value="F:RNA polymerase II cis-regulatory region sequence-specific DNA binding"/>
    <property type="evidence" value="ECO:0007669"/>
    <property type="project" value="TreeGrafter"/>
</dbReference>
<dbReference type="Gene3D" id="2.60.200.10">
    <property type="match status" value="1"/>
</dbReference>
<dbReference type="Proteomes" id="UP000095282">
    <property type="component" value="Unplaced"/>
</dbReference>
<dbReference type="InterPro" id="IPR017855">
    <property type="entry name" value="SMAD-like_dom_sf"/>
</dbReference>
<dbReference type="SUPFAM" id="SSF49879">
    <property type="entry name" value="SMAD/FHA domain"/>
    <property type="match status" value="1"/>
</dbReference>
<dbReference type="eggNOG" id="KOG3701">
    <property type="taxonomic scope" value="Eukaryota"/>
</dbReference>
<dbReference type="GO" id="GO:0030509">
    <property type="term" value="P:BMP signaling pathway"/>
    <property type="evidence" value="ECO:0007669"/>
    <property type="project" value="TreeGrafter"/>
</dbReference>
<keyword evidence="2" id="KW-0804">Transcription</keyword>
<protein>
    <submittedName>
        <fullName evidence="6">MH2 domain-containing protein</fullName>
    </submittedName>
</protein>
<dbReference type="GO" id="GO:0060395">
    <property type="term" value="P:SMAD protein signal transduction"/>
    <property type="evidence" value="ECO:0007669"/>
    <property type="project" value="TreeGrafter"/>
</dbReference>
<dbReference type="PANTHER" id="PTHR13703:SF45">
    <property type="entry name" value="MOTHERS AGAINST DECAPENTAPLEGIC HOMOLOG"/>
    <property type="match status" value="1"/>
</dbReference>
<reference evidence="6" key="1">
    <citation type="submission" date="2016-11" db="UniProtKB">
        <authorList>
            <consortium name="WormBaseParasite"/>
        </authorList>
    </citation>
    <scope>IDENTIFICATION</scope>
</reference>
<dbReference type="PROSITE" id="PS51076">
    <property type="entry name" value="MH2"/>
    <property type="match status" value="1"/>
</dbReference>
<dbReference type="Pfam" id="PF03166">
    <property type="entry name" value="MH2"/>
    <property type="match status" value="1"/>
</dbReference>
<dbReference type="WBParaSite" id="Csp11.Scaffold630.g17719.t1">
    <property type="protein sequence ID" value="Csp11.Scaffold630.g17719.t1"/>
    <property type="gene ID" value="Csp11.Scaffold630.g17719"/>
</dbReference>
<keyword evidence="1" id="KW-0805">Transcription regulation</keyword>
<feature type="compositionally biased region" description="Polar residues" evidence="3">
    <location>
        <begin position="40"/>
        <end position="86"/>
    </location>
</feature>
<dbReference type="STRING" id="1561998.A0A1I7UNE6"/>
<dbReference type="GO" id="GO:0051239">
    <property type="term" value="P:regulation of multicellular organismal process"/>
    <property type="evidence" value="ECO:0007669"/>
    <property type="project" value="UniProtKB-ARBA"/>
</dbReference>
<evidence type="ECO:0000313" key="5">
    <source>
        <dbReference type="Proteomes" id="UP000095282"/>
    </source>
</evidence>
<dbReference type="SMART" id="SM00524">
    <property type="entry name" value="DWB"/>
    <property type="match status" value="1"/>
</dbReference>
<organism evidence="5 6">
    <name type="scientific">Caenorhabditis tropicalis</name>
    <dbReference type="NCBI Taxonomy" id="1561998"/>
    <lineage>
        <taxon>Eukaryota</taxon>
        <taxon>Metazoa</taxon>
        <taxon>Ecdysozoa</taxon>
        <taxon>Nematoda</taxon>
        <taxon>Chromadorea</taxon>
        <taxon>Rhabditida</taxon>
        <taxon>Rhabditina</taxon>
        <taxon>Rhabditomorpha</taxon>
        <taxon>Rhabditoidea</taxon>
        <taxon>Rhabditidae</taxon>
        <taxon>Peloderinae</taxon>
        <taxon>Caenorhabditis</taxon>
    </lineage>
</organism>
<dbReference type="AlphaFoldDB" id="A0A1I7UNE6"/>
<feature type="compositionally biased region" description="Basic and acidic residues" evidence="3">
    <location>
        <begin position="15"/>
        <end position="26"/>
    </location>
</feature>
<dbReference type="InterPro" id="IPR013790">
    <property type="entry name" value="Dwarfin"/>
</dbReference>
<dbReference type="GO" id="GO:0050793">
    <property type="term" value="P:regulation of developmental process"/>
    <property type="evidence" value="ECO:0007669"/>
    <property type="project" value="UniProtKB-ARBA"/>
</dbReference>
<dbReference type="GO" id="GO:0030154">
    <property type="term" value="P:cell differentiation"/>
    <property type="evidence" value="ECO:0007669"/>
    <property type="project" value="TreeGrafter"/>
</dbReference>
<feature type="region of interest" description="Disordered" evidence="3">
    <location>
        <begin position="1"/>
        <end position="86"/>
    </location>
</feature>
<accession>A0A1I7UNE6</accession>
<dbReference type="InterPro" id="IPR001132">
    <property type="entry name" value="SMAD_dom_Dwarfin-type"/>
</dbReference>
<dbReference type="GO" id="GO:0071144">
    <property type="term" value="C:heteromeric SMAD protein complex"/>
    <property type="evidence" value="ECO:0007669"/>
    <property type="project" value="TreeGrafter"/>
</dbReference>
<sequence>MCPDGSGPREEEDYKEYTESANKEDWLSDAPMPDGEDMCYSSTNGSTQSNRPSSNKGATNPRTPFTPQNSGRHSEINPATPNQADISNMARLNLNSSSNLRMSINQKQSVNYAPKGPIDEEEDTIIEIYARPNERVQQEVLDQSEKRPWCTVNYCEMLKRLGTFIPQGFSFTVDNSTGDTEDHFGLASHGTEGSKASTCRNQLGNGIKITRDNEGAVWVTVLTGCPIFVLSPFRNMLANDPPETVCRLQNKGTTDENNQLVHEEFATIKVFDNKIYISEMNRIFHEEGIDRCADVVLPFCNVRISFSKGFGGNYNKKKISDTPSWIDVFLMGPMEDYDKIARQSSISNGCGSRS</sequence>
<dbReference type="GO" id="GO:0009653">
    <property type="term" value="P:anatomical structure morphogenesis"/>
    <property type="evidence" value="ECO:0007669"/>
    <property type="project" value="TreeGrafter"/>
</dbReference>
<dbReference type="GO" id="GO:0009791">
    <property type="term" value="P:post-embryonic development"/>
    <property type="evidence" value="ECO:0007669"/>
    <property type="project" value="UniProtKB-ARBA"/>
</dbReference>
<evidence type="ECO:0000313" key="6">
    <source>
        <dbReference type="WBParaSite" id="Csp11.Scaffold630.g17719.t1"/>
    </source>
</evidence>
<evidence type="ECO:0000256" key="3">
    <source>
        <dbReference type="SAM" id="MobiDB-lite"/>
    </source>
</evidence>